<comment type="similarity">
    <text evidence="2">Belongs to the FAM83 family.</text>
</comment>
<dbReference type="Proteomes" id="UP000265100">
    <property type="component" value="Chromosome 6"/>
</dbReference>
<dbReference type="GeneTree" id="ENSGT00940000157889"/>
<feature type="compositionally biased region" description="Polar residues" evidence="4">
    <location>
        <begin position="900"/>
        <end position="910"/>
    </location>
</feature>
<dbReference type="AlphaFoldDB" id="A0A3P8PH95"/>
<feature type="compositionally biased region" description="Basic and acidic residues" evidence="4">
    <location>
        <begin position="558"/>
        <end position="577"/>
    </location>
</feature>
<dbReference type="InterPro" id="IPR050944">
    <property type="entry name" value="FAM83"/>
</dbReference>
<comment type="subcellular location">
    <subcellularLocation>
        <location evidence="1">Cytoplasm</location>
    </subcellularLocation>
</comment>
<dbReference type="Gene3D" id="3.30.870.10">
    <property type="entry name" value="Endonuclease Chain A"/>
    <property type="match status" value="1"/>
</dbReference>
<dbReference type="Ensembl" id="ENSACLT00000016808.2">
    <property type="protein sequence ID" value="ENSACLP00000016421.2"/>
    <property type="gene ID" value="ENSACLG00000011207.2"/>
</dbReference>
<dbReference type="GO" id="GO:0005737">
    <property type="term" value="C:cytoplasm"/>
    <property type="evidence" value="ECO:0007669"/>
    <property type="project" value="UniProtKB-SubCell"/>
</dbReference>
<organism evidence="6 7">
    <name type="scientific">Astatotilapia calliptera</name>
    <name type="common">Eastern happy</name>
    <name type="synonym">Chromis callipterus</name>
    <dbReference type="NCBI Taxonomy" id="8154"/>
    <lineage>
        <taxon>Eukaryota</taxon>
        <taxon>Metazoa</taxon>
        <taxon>Chordata</taxon>
        <taxon>Craniata</taxon>
        <taxon>Vertebrata</taxon>
        <taxon>Euteleostomi</taxon>
        <taxon>Actinopterygii</taxon>
        <taxon>Neopterygii</taxon>
        <taxon>Teleostei</taxon>
        <taxon>Neoteleostei</taxon>
        <taxon>Acanthomorphata</taxon>
        <taxon>Ovalentaria</taxon>
        <taxon>Cichlomorphae</taxon>
        <taxon>Cichliformes</taxon>
        <taxon>Cichlidae</taxon>
        <taxon>African cichlids</taxon>
        <taxon>Pseudocrenilabrinae</taxon>
        <taxon>Haplochromini</taxon>
        <taxon>Astatotilapia</taxon>
    </lineage>
</organism>
<feature type="region of interest" description="Disordered" evidence="4">
    <location>
        <begin position="538"/>
        <end position="590"/>
    </location>
</feature>
<dbReference type="GO" id="GO:0016020">
    <property type="term" value="C:membrane"/>
    <property type="evidence" value="ECO:0007669"/>
    <property type="project" value="TreeGrafter"/>
</dbReference>
<feature type="compositionally biased region" description="Low complexity" evidence="4">
    <location>
        <begin position="793"/>
        <end position="809"/>
    </location>
</feature>
<protein>
    <recommendedName>
        <fullName evidence="5">Scaffolding anchor of CK1 domain-containing protein</fullName>
    </recommendedName>
</protein>
<dbReference type="InterPro" id="IPR012461">
    <property type="entry name" value="SACK1"/>
</dbReference>
<dbReference type="SUPFAM" id="SSF56024">
    <property type="entry name" value="Phospholipase D/nuclease"/>
    <property type="match status" value="1"/>
</dbReference>
<feature type="compositionally biased region" description="Basic and acidic residues" evidence="4">
    <location>
        <begin position="634"/>
        <end position="661"/>
    </location>
</feature>
<name>A0A3P8PH95_ASTCA</name>
<evidence type="ECO:0000256" key="1">
    <source>
        <dbReference type="ARBA" id="ARBA00004496"/>
    </source>
</evidence>
<feature type="region of interest" description="Disordered" evidence="4">
    <location>
        <begin position="876"/>
        <end position="928"/>
    </location>
</feature>
<evidence type="ECO:0000313" key="6">
    <source>
        <dbReference type="Ensembl" id="ENSACLP00000016421.2"/>
    </source>
</evidence>
<accession>A0A3P8PH95</accession>
<feature type="compositionally biased region" description="Basic and acidic residues" evidence="4">
    <location>
        <begin position="885"/>
        <end position="899"/>
    </location>
</feature>
<dbReference type="FunFam" id="3.30.870.10:FF:000004">
    <property type="entry name" value="protein FAM83H isoform X2"/>
    <property type="match status" value="1"/>
</dbReference>
<dbReference type="Bgee" id="ENSACLG00000011207">
    <property type="expression patterns" value="Expressed in anal fin and 1 other cell type or tissue"/>
</dbReference>
<keyword evidence="7" id="KW-1185">Reference proteome</keyword>
<dbReference type="PANTHER" id="PTHR16181:SF29">
    <property type="entry name" value="PROTEIN FAM83A-RELATED"/>
    <property type="match status" value="1"/>
</dbReference>
<feature type="compositionally biased region" description="Polar residues" evidence="4">
    <location>
        <begin position="816"/>
        <end position="825"/>
    </location>
</feature>
<gene>
    <name evidence="6" type="primary">FAM83B</name>
</gene>
<evidence type="ECO:0000256" key="4">
    <source>
        <dbReference type="SAM" id="MobiDB-lite"/>
    </source>
</evidence>
<dbReference type="GO" id="GO:0019901">
    <property type="term" value="F:protein kinase binding"/>
    <property type="evidence" value="ECO:0007669"/>
    <property type="project" value="TreeGrafter"/>
</dbReference>
<evidence type="ECO:0000313" key="7">
    <source>
        <dbReference type="Proteomes" id="UP000265100"/>
    </source>
</evidence>
<feature type="compositionally biased region" description="Basic and acidic residues" evidence="4">
    <location>
        <begin position="752"/>
        <end position="765"/>
    </location>
</feature>
<keyword evidence="3" id="KW-0963">Cytoplasm</keyword>
<reference evidence="6" key="1">
    <citation type="submission" date="2018-05" db="EMBL/GenBank/DDBJ databases">
        <authorList>
            <person name="Datahose"/>
        </authorList>
    </citation>
    <scope>NUCLEOTIDE SEQUENCE</scope>
</reference>
<reference evidence="6" key="2">
    <citation type="submission" date="2025-08" db="UniProtKB">
        <authorList>
            <consortium name="Ensembl"/>
        </authorList>
    </citation>
    <scope>IDENTIFICATION</scope>
</reference>
<feature type="region of interest" description="Disordered" evidence="4">
    <location>
        <begin position="605"/>
        <end position="854"/>
    </location>
</feature>
<dbReference type="OMA" id="NRASQQH"/>
<evidence type="ECO:0000259" key="5">
    <source>
        <dbReference type="Pfam" id="PF07894"/>
    </source>
</evidence>
<evidence type="ECO:0000256" key="3">
    <source>
        <dbReference type="ARBA" id="ARBA00022490"/>
    </source>
</evidence>
<feature type="compositionally biased region" description="Basic and acidic residues" evidence="4">
    <location>
        <begin position="720"/>
        <end position="733"/>
    </location>
</feature>
<dbReference type="PANTHER" id="PTHR16181">
    <property type="entry name" value="PROTEIN FAM83A-RELATED"/>
    <property type="match status" value="1"/>
</dbReference>
<dbReference type="GO" id="GO:0007165">
    <property type="term" value="P:signal transduction"/>
    <property type="evidence" value="ECO:0007669"/>
    <property type="project" value="TreeGrafter"/>
</dbReference>
<feature type="compositionally biased region" description="Basic and acidic residues" evidence="4">
    <location>
        <begin position="837"/>
        <end position="854"/>
    </location>
</feature>
<dbReference type="Pfam" id="PF07894">
    <property type="entry name" value="SACK1"/>
    <property type="match status" value="1"/>
</dbReference>
<evidence type="ECO:0000256" key="2">
    <source>
        <dbReference type="ARBA" id="ARBA00006937"/>
    </source>
</evidence>
<proteinExistence type="inferred from homology"/>
<feature type="compositionally biased region" description="Polar residues" evidence="4">
    <location>
        <begin position="687"/>
        <end position="705"/>
    </location>
</feature>
<sequence>MESNLSCLSSLEEDCSDYIQPHYKESYRLAIYALLCGGKEAYEEFLRAEQINHFLSEEETVFILENAELPVVEDDSEGRRSTDEVRPSTYFPIESEEEVPDLDLGWPGVALEGVETSISLLFHPPRQNTPTIKEVVRKQIQAAQKLIAIVMDVFTDGDIFKELINATQRGVVVYILLDDSHVKSFLKMAHDMEINIQELKNLCVRTVQGPEYQCRSGFKLHGGLEQKFILVDCRTVMYGTYSYTWTFEKINLSMVLVVTGQLVSTYDEEFRRLYACSTTSSVLLNGRPPVLYLKDTLALESPNSSQLSLNMIHRRSRVMHVVRSVQDNRFNNSGTMTRGLSVQDRLHQYDYTKMGNLVKGHSYGGELQKVNSMTRLRMGTKDIGVPGRSGSKPRGGGEVLLPNRMSHHHLRHQTRYGADQYLIPFNSETSLHRWKIDSYLNENEMHPGASCDAISPVTSPYSSHTGLNDYQSQLIHSRSRDIKSRMEETRQKRFSLQDYNNFRQSHESLRSMYLNAETSKLMSSLRGLDVRQSITESELAAQESCSQENRELKKRGNKREPVLTDGHRSASHHDVVSDGKTMQTYDWREPLSKTRSAADLDQKMSDAPLKPSHLQSSSVSIQHPRAMESLTEVPEEKDSSHTHLDPALKVRREICKDEEVVPKNSVKSPEKEIQDQATGKHYRVAKSTGSGDSRQGKKSISNEVETSLEVFNPSTGPQRGVEDKGSHTEKGEAQPEDAALQRKHSMKMKVPTSDEKKTSKNENKSLQRRTSGVSQPLKAAHSLAPDAVHTTKSQSLSMPSLQSSLTSPSEIEKTKSPLSRFSPQRLSKKKMALAAEQDSKGTVGDERETLYQRPKDKAYSRYEFLLSNENLRLDKSKKKANSYSSDKERISSLQRRESARSVNQTQSSTDNKLERFMQRVGNLINKNK</sequence>
<feature type="domain" description="Scaffolding anchor of CK1" evidence="5">
    <location>
        <begin position="17"/>
        <end position="278"/>
    </location>
</feature>
<reference evidence="6" key="3">
    <citation type="submission" date="2025-09" db="UniProtKB">
        <authorList>
            <consortium name="Ensembl"/>
        </authorList>
    </citation>
    <scope>IDENTIFICATION</scope>
</reference>